<gene>
    <name evidence="3" type="ORF">GLIP_2419</name>
</gene>
<sequence>MIPDEIRKTWGAFKFYSVLLALLAGAVYFAFMYGNDHFDVQKAQISTLEHTIENLNAENQRLTKQLNILGVELEVQRLAVRKSQNLLEKGLSNEARLKEEIQFYQRVMAPELEQDGFLIEAFDIKKSLSDRAYWFELVLMQQDKIKNVVKGTVEINVIGSEDGKPRQYKLSELLTEESPSLSFSFKYFQTIQGEMILPKNFSPEKVQVKSTIFQFNRKRGELEKTFDWNAEVLQTSTE</sequence>
<feature type="transmembrane region" description="Helical" evidence="2">
    <location>
        <begin position="12"/>
        <end position="34"/>
    </location>
</feature>
<reference evidence="3 4" key="1">
    <citation type="journal article" date="2017" name="Antonie Van Leeuwenhoek">
        <title>Rhizobium rhizosphaerae sp. nov., a novel species isolated from rice rhizosphere.</title>
        <authorList>
            <person name="Zhao J.J."/>
            <person name="Zhang J."/>
            <person name="Zhang R.J."/>
            <person name="Zhang C.W."/>
            <person name="Yin H.Q."/>
            <person name="Zhang X.X."/>
        </authorList>
    </citation>
    <scope>NUCLEOTIDE SEQUENCE [LARGE SCALE GENOMIC DNA]</scope>
    <source>
        <strain evidence="3 4">E3</strain>
    </source>
</reference>
<dbReference type="Pfam" id="PF20567">
    <property type="entry name" value="DUF6776"/>
    <property type="match status" value="1"/>
</dbReference>
<evidence type="ECO:0000256" key="1">
    <source>
        <dbReference type="SAM" id="Coils"/>
    </source>
</evidence>
<proteinExistence type="predicted"/>
<keyword evidence="4" id="KW-1185">Reference proteome</keyword>
<feature type="coiled-coil region" evidence="1">
    <location>
        <begin position="38"/>
        <end position="72"/>
    </location>
</feature>
<evidence type="ECO:0000313" key="3">
    <source>
        <dbReference type="EMBL" id="GAC15045.1"/>
    </source>
</evidence>
<dbReference type="STRING" id="1127673.GLIP_2419"/>
<accession>K6YUU0</accession>
<organism evidence="3 4">
    <name type="scientific">Aliiglaciecola lipolytica E3</name>
    <dbReference type="NCBI Taxonomy" id="1127673"/>
    <lineage>
        <taxon>Bacteria</taxon>
        <taxon>Pseudomonadati</taxon>
        <taxon>Pseudomonadota</taxon>
        <taxon>Gammaproteobacteria</taxon>
        <taxon>Alteromonadales</taxon>
        <taxon>Alteromonadaceae</taxon>
        <taxon>Aliiglaciecola</taxon>
    </lineage>
</organism>
<protein>
    <submittedName>
        <fullName evidence="3">Uncharacterized protein</fullName>
    </submittedName>
</protein>
<keyword evidence="1" id="KW-0175">Coiled coil</keyword>
<keyword evidence="2" id="KW-1133">Transmembrane helix</keyword>
<dbReference type="AlphaFoldDB" id="K6YUU0"/>
<keyword evidence="2" id="KW-0472">Membrane</keyword>
<dbReference type="OrthoDB" id="7056878at2"/>
<dbReference type="eggNOG" id="ENOG5032TUN">
    <property type="taxonomic scope" value="Bacteria"/>
</dbReference>
<dbReference type="Proteomes" id="UP000006334">
    <property type="component" value="Unassembled WGS sequence"/>
</dbReference>
<name>K6YUU0_9ALTE</name>
<evidence type="ECO:0000256" key="2">
    <source>
        <dbReference type="SAM" id="Phobius"/>
    </source>
</evidence>
<evidence type="ECO:0000313" key="4">
    <source>
        <dbReference type="Proteomes" id="UP000006334"/>
    </source>
</evidence>
<keyword evidence="2" id="KW-0812">Transmembrane</keyword>
<dbReference type="RefSeq" id="WP_008844850.1">
    <property type="nucleotide sequence ID" value="NZ_BAEN01000046.1"/>
</dbReference>
<comment type="caution">
    <text evidence="3">The sequence shown here is derived from an EMBL/GenBank/DDBJ whole genome shotgun (WGS) entry which is preliminary data.</text>
</comment>
<dbReference type="InterPro" id="IPR046703">
    <property type="entry name" value="DUF6776"/>
</dbReference>
<dbReference type="EMBL" id="BAEN01000046">
    <property type="protein sequence ID" value="GAC15045.1"/>
    <property type="molecule type" value="Genomic_DNA"/>
</dbReference>